<evidence type="ECO:0000313" key="4">
    <source>
        <dbReference type="Proteomes" id="UP000054524"/>
    </source>
</evidence>
<gene>
    <name evidence="3" type="ORF">NESG_00383</name>
</gene>
<comment type="caution">
    <text evidence="3">The sequence shown here is derived from an EMBL/GenBank/DDBJ whole genome shotgun (WGS) entry which is preliminary data.</text>
</comment>
<proteinExistence type="predicted"/>
<protein>
    <submittedName>
        <fullName evidence="3">Uncharacterized protein</fullName>
    </submittedName>
</protein>
<keyword evidence="2" id="KW-0812">Transmembrane</keyword>
<dbReference type="AlphaFoldDB" id="A0A086J587"/>
<feature type="transmembrane region" description="Helical" evidence="2">
    <location>
        <begin position="459"/>
        <end position="477"/>
    </location>
</feature>
<dbReference type="GeneID" id="77675356"/>
<keyword evidence="2" id="KW-0472">Membrane</keyword>
<accession>A0A086J587</accession>
<evidence type="ECO:0000256" key="1">
    <source>
        <dbReference type="SAM" id="MobiDB-lite"/>
    </source>
</evidence>
<dbReference type="RefSeq" id="XP_052905860.1">
    <property type="nucleotide sequence ID" value="XM_053048035.1"/>
</dbReference>
<sequence length="488" mass="55929">MNQETSIIRVEIAKNEIELHLRNCLDDIVKYYKCFGKAGIYYVLKQVYSGTISIFSDVPVDQKSVLVIVEDAIVKKCMENMLFLVDPNSSVSSDTKVIELLENHLDNGSFDLSDEIGSMPVLEHINRLCMDFKKAGIDINIYLKSMAEFSRTSLNNIIPLEQLNSIANYYSSVVDKKSEDNKKYTGYTLDELYAKTGSGKYLLDEGLEYIAKNQGILMDLYNAVANGQRDVQENSAISRGLSIMTPENMKLLSSMHHHREQILAAEKVVSDLHEVMLSYYQDVYALQKEIEGDLGLEIINEYIDEAVESPISTLCYQLKLLYPRFDCTPYINALQAHIEKPLKAPLQQPESQGEDQKEGIPRKIPSASITESEDESTIERRRVLVKTLIGYYRETCDYLSERIDMCKSLTPYQIKYIRDKLQTISSPIIPLDVPKVTLSTMYRAAMDRYKNISKKTKKILFFLAFIFFVCFGTYIFIESIHMDHQLFM</sequence>
<feature type="region of interest" description="Disordered" evidence="1">
    <location>
        <begin position="346"/>
        <end position="374"/>
    </location>
</feature>
<evidence type="ECO:0000313" key="3">
    <source>
        <dbReference type="EMBL" id="KFG27305.1"/>
    </source>
</evidence>
<name>A0A086J587_NEMA1</name>
<evidence type="ECO:0000256" key="2">
    <source>
        <dbReference type="SAM" id="Phobius"/>
    </source>
</evidence>
<reference evidence="3 4" key="1">
    <citation type="journal article" date="2014" name="Genome Announc.">
        <title>Genome Sequence of the Microsporidian Species Nematocida sp1 Strain ERTm6 (ATCC PRA-372).</title>
        <authorList>
            <person name="Bakowski M.A."/>
            <person name="Priest M."/>
            <person name="Young S."/>
            <person name="Cuomo C.A."/>
            <person name="Troemel E.R."/>
        </authorList>
    </citation>
    <scope>NUCLEOTIDE SEQUENCE [LARGE SCALE GENOMIC DNA]</scope>
    <source>
        <strain evidence="3 4">ERTm6</strain>
    </source>
</reference>
<organism evidence="3 4">
    <name type="scientific">Nematocida ausubeli (strain ATCC PRA-371 / ERTm2)</name>
    <name type="common">Nematode killer fungus</name>
    <dbReference type="NCBI Taxonomy" id="1913371"/>
    <lineage>
        <taxon>Eukaryota</taxon>
        <taxon>Fungi</taxon>
        <taxon>Fungi incertae sedis</taxon>
        <taxon>Microsporidia</taxon>
        <taxon>Nematocida</taxon>
    </lineage>
</organism>
<dbReference type="EMBL" id="AKIJ01000001">
    <property type="protein sequence ID" value="KFG27305.1"/>
    <property type="molecule type" value="Genomic_DNA"/>
</dbReference>
<keyword evidence="4" id="KW-1185">Reference proteome</keyword>
<keyword evidence="2" id="KW-1133">Transmembrane helix</keyword>
<dbReference type="HOGENOM" id="CLU_555596_0_0_1"/>
<dbReference type="Proteomes" id="UP000054524">
    <property type="component" value="Unassembled WGS sequence"/>
</dbReference>